<evidence type="ECO:0000313" key="2">
    <source>
        <dbReference type="EMBL" id="TID31267.1"/>
    </source>
</evidence>
<feature type="region of interest" description="Disordered" evidence="1">
    <location>
        <begin position="1"/>
        <end position="74"/>
    </location>
</feature>
<keyword evidence="3" id="KW-1185">Reference proteome</keyword>
<dbReference type="AlphaFoldDB" id="A0A4T0X879"/>
<feature type="non-terminal residue" evidence="2">
    <location>
        <position position="1"/>
    </location>
</feature>
<feature type="compositionally biased region" description="Basic and acidic residues" evidence="1">
    <location>
        <begin position="8"/>
        <end position="36"/>
    </location>
</feature>
<protein>
    <submittedName>
        <fullName evidence="2">Uncharacterized protein</fullName>
    </submittedName>
</protein>
<reference evidence="2 3" key="1">
    <citation type="journal article" date="2019" name="Front. Genet.">
        <title>Whole-Genome Sequencing of the Opportunistic Yeast Pathogen Candida inconspicua Uncovers Its Hybrid Origin.</title>
        <authorList>
            <person name="Mixao V."/>
            <person name="Hansen A.P."/>
            <person name="Saus E."/>
            <person name="Boekhout T."/>
            <person name="Lass-Florl C."/>
            <person name="Gabaldon T."/>
        </authorList>
    </citation>
    <scope>NUCLEOTIDE SEQUENCE [LARGE SCALE GENOMIC DNA]</scope>
    <source>
        <strain evidence="2 3">CBS 180</strain>
    </source>
</reference>
<dbReference type="EMBL" id="SELW01000037">
    <property type="protein sequence ID" value="TID31267.1"/>
    <property type="molecule type" value="Genomic_DNA"/>
</dbReference>
<proteinExistence type="predicted"/>
<dbReference type="Proteomes" id="UP000307173">
    <property type="component" value="Unassembled WGS sequence"/>
</dbReference>
<organism evidence="2 3">
    <name type="scientific">Pichia inconspicua</name>
    <dbReference type="NCBI Taxonomy" id="52247"/>
    <lineage>
        <taxon>Eukaryota</taxon>
        <taxon>Fungi</taxon>
        <taxon>Dikarya</taxon>
        <taxon>Ascomycota</taxon>
        <taxon>Saccharomycotina</taxon>
        <taxon>Pichiomycetes</taxon>
        <taxon>Pichiales</taxon>
        <taxon>Pichiaceae</taxon>
        <taxon>Pichia</taxon>
    </lineage>
</organism>
<sequence length="74" mass="8430">QQQQQQEQQHHPDKTFVKSEIKEELDNELSHEESTNDSKNVSHISNDHDQSVTPALPSINDLSLPPMRINQGSD</sequence>
<accession>A0A4T0X879</accession>
<evidence type="ECO:0000313" key="3">
    <source>
        <dbReference type="Proteomes" id="UP000307173"/>
    </source>
</evidence>
<name>A0A4T0X879_9ASCO</name>
<evidence type="ECO:0000256" key="1">
    <source>
        <dbReference type="SAM" id="MobiDB-lite"/>
    </source>
</evidence>
<comment type="caution">
    <text evidence="2">The sequence shown here is derived from an EMBL/GenBank/DDBJ whole genome shotgun (WGS) entry which is preliminary data.</text>
</comment>
<gene>
    <name evidence="2" type="ORF">CANINC_000140</name>
</gene>